<keyword evidence="2" id="KW-1185">Reference proteome</keyword>
<gene>
    <name evidence="1" type="ORF">BDY19DRAFT_944057</name>
</gene>
<evidence type="ECO:0000313" key="1">
    <source>
        <dbReference type="EMBL" id="KAI0089064.1"/>
    </source>
</evidence>
<name>A0ACB8U4N8_9APHY</name>
<protein>
    <submittedName>
        <fullName evidence="1">Protein serine/threonine phosphatase 2C</fullName>
    </submittedName>
</protein>
<organism evidence="1 2">
    <name type="scientific">Irpex rosettiformis</name>
    <dbReference type="NCBI Taxonomy" id="378272"/>
    <lineage>
        <taxon>Eukaryota</taxon>
        <taxon>Fungi</taxon>
        <taxon>Dikarya</taxon>
        <taxon>Basidiomycota</taxon>
        <taxon>Agaricomycotina</taxon>
        <taxon>Agaricomycetes</taxon>
        <taxon>Polyporales</taxon>
        <taxon>Irpicaceae</taxon>
        <taxon>Irpex</taxon>
    </lineage>
</organism>
<dbReference type="EMBL" id="MU274911">
    <property type="protein sequence ID" value="KAI0089064.1"/>
    <property type="molecule type" value="Genomic_DNA"/>
</dbReference>
<comment type="caution">
    <text evidence="1">The sequence shown here is derived from an EMBL/GenBank/DDBJ whole genome shotgun (WGS) entry which is preliminary data.</text>
</comment>
<accession>A0ACB8U4N8</accession>
<dbReference type="Proteomes" id="UP001055072">
    <property type="component" value="Unassembled WGS sequence"/>
</dbReference>
<evidence type="ECO:0000313" key="2">
    <source>
        <dbReference type="Proteomes" id="UP001055072"/>
    </source>
</evidence>
<reference evidence="1" key="1">
    <citation type="journal article" date="2021" name="Environ. Microbiol.">
        <title>Gene family expansions and transcriptome signatures uncover fungal adaptations to wood decay.</title>
        <authorList>
            <person name="Hage H."/>
            <person name="Miyauchi S."/>
            <person name="Viragh M."/>
            <person name="Drula E."/>
            <person name="Min B."/>
            <person name="Chaduli D."/>
            <person name="Navarro D."/>
            <person name="Favel A."/>
            <person name="Norest M."/>
            <person name="Lesage-Meessen L."/>
            <person name="Balint B."/>
            <person name="Merenyi Z."/>
            <person name="de Eugenio L."/>
            <person name="Morin E."/>
            <person name="Martinez A.T."/>
            <person name="Baldrian P."/>
            <person name="Stursova M."/>
            <person name="Martinez M.J."/>
            <person name="Novotny C."/>
            <person name="Magnuson J.K."/>
            <person name="Spatafora J.W."/>
            <person name="Maurice S."/>
            <person name="Pangilinan J."/>
            <person name="Andreopoulos W."/>
            <person name="LaButti K."/>
            <person name="Hundley H."/>
            <person name="Na H."/>
            <person name="Kuo A."/>
            <person name="Barry K."/>
            <person name="Lipzen A."/>
            <person name="Henrissat B."/>
            <person name="Riley R."/>
            <person name="Ahrendt S."/>
            <person name="Nagy L.G."/>
            <person name="Grigoriev I.V."/>
            <person name="Martin F."/>
            <person name="Rosso M.N."/>
        </authorList>
    </citation>
    <scope>NUCLEOTIDE SEQUENCE</scope>
    <source>
        <strain evidence="1">CBS 384.51</strain>
    </source>
</reference>
<proteinExistence type="predicted"/>
<sequence>MLSRLWKPVIGTAVFVGTPSYLYFKYASHHQSHIRESFDLPVRVKGLDGKAQMTTKTLGLLAKEEVDRKLTECAVQASMTRNGVVWRQATAYVPANDPIEDANASEVLMRDVVDASGLGDLMFFAVMDGHGGYMTSRLLSKVLIPTVALELQRLINHPVENVQKTGTLSGLKERLWPTAKPASTALVPLDADPRLLTEAIQRAFLNLDSEIVDAPLRLLAEEMVKQGEEKQFIPDLSQHHMAQATLNPAMSGSCALMALFDTAHQNLYVACTGDSRAVAGVWEESADGTGHWRVDVLSEDQTGRNPNELKRIQSEHPSSEHNTVIMRGRVLGGLEPTRAFGDARYKWSRDAQAILNHAFMRGSGTSMRSAPALLQTPPYVTALPVVTHRKLSLPTTSNTSNSKSSLRFIILATDGLWDELTSEDAVALVGGYLLGLKGVVPKHTLPTLVPTATSSSSPTIQGKGKSKHPISQVEGEWTFEDSNVSSHLIRNAFGGGDEDRVRQLLSIPTGLARSYRDDVTCTVVWWEEGKGSDGDIKVEKVRLVEEVKAKL</sequence>